<dbReference type="Pfam" id="PF06892">
    <property type="entry name" value="Phage_CP76"/>
    <property type="match status" value="1"/>
</dbReference>
<dbReference type="OrthoDB" id="6956679at2"/>
<dbReference type="NCBIfam" id="NF041471">
    <property type="entry name" value="phage_reg_YmfL"/>
    <property type="match status" value="1"/>
</dbReference>
<dbReference type="GO" id="GO:0003677">
    <property type="term" value="F:DNA binding"/>
    <property type="evidence" value="ECO:0007669"/>
    <property type="project" value="InterPro"/>
</dbReference>
<evidence type="ECO:0000313" key="1">
    <source>
        <dbReference type="EMBL" id="TPG62586.1"/>
    </source>
</evidence>
<dbReference type="Proteomes" id="UP000317663">
    <property type="component" value="Unassembled WGS sequence"/>
</dbReference>
<dbReference type="EMBL" id="RCZD01000004">
    <property type="protein sequence ID" value="TPG62586.1"/>
    <property type="molecule type" value="Genomic_DNA"/>
</dbReference>
<evidence type="ECO:0000313" key="2">
    <source>
        <dbReference type="Proteomes" id="UP000317663"/>
    </source>
</evidence>
<reference evidence="1 2" key="1">
    <citation type="journal article" date="2019" name="Environ. Microbiol.">
        <title>Species interactions and distinct microbial communities in high Arctic permafrost affected cryosols are associated with the CH4 and CO2 gas fluxes.</title>
        <authorList>
            <person name="Altshuler I."/>
            <person name="Hamel J."/>
            <person name="Turney S."/>
            <person name="Magnuson E."/>
            <person name="Levesque R."/>
            <person name="Greer C."/>
            <person name="Whyte L.G."/>
        </authorList>
    </citation>
    <scope>NUCLEOTIDE SEQUENCE [LARGE SCALE GENOMIC DNA]</scope>
    <source>
        <strain evidence="1 2">E4</strain>
    </source>
</reference>
<organism evidence="1 2">
    <name type="scientific">Ewingella americana</name>
    <dbReference type="NCBI Taxonomy" id="41202"/>
    <lineage>
        <taxon>Bacteria</taxon>
        <taxon>Pseudomonadati</taxon>
        <taxon>Pseudomonadota</taxon>
        <taxon>Gammaproteobacteria</taxon>
        <taxon>Enterobacterales</taxon>
        <taxon>Yersiniaceae</taxon>
        <taxon>Ewingella</taxon>
    </lineage>
</organism>
<proteinExistence type="predicted"/>
<gene>
    <name evidence="1" type="ORF">EAH77_08850</name>
</gene>
<comment type="caution">
    <text evidence="1">The sequence shown here is derived from an EMBL/GenBank/DDBJ whole genome shotgun (WGS) entry which is preliminary data.</text>
</comment>
<keyword evidence="2" id="KW-1185">Reference proteome</keyword>
<dbReference type="AlphaFoldDB" id="A0A502GNL8"/>
<name>A0A502GNL8_9GAMM</name>
<protein>
    <submittedName>
        <fullName evidence="1">Uncharacterized protein</fullName>
    </submittedName>
</protein>
<sequence>MVDVKSVVKAMCKAFPGGRSAMAGGLGMTETQFNNNLYEKNGCRFFEVSELEAMEDLSGTTYMAEYFAQRRGGLFVDIPQLEELDQVELFSKSMRTAAHRGHVDMIIQASLEDGVIDTAEAEEIMKFHQRHLAARDAEVRAVIALFGKKSKAGKVDAQTVQVRASGALTKRVE</sequence>
<dbReference type="InterPro" id="IPR048188">
    <property type="entry name" value="YmfL-like"/>
</dbReference>
<dbReference type="RefSeq" id="WP_140471768.1">
    <property type="nucleotide sequence ID" value="NZ_RCZD01000004.1"/>
</dbReference>
<accession>A0A502GNL8</accession>
<dbReference type="InterPro" id="IPR009679">
    <property type="entry name" value="Phage_186_CII-like"/>
</dbReference>